<keyword evidence="1" id="KW-0732">Signal</keyword>
<comment type="caution">
    <text evidence="2">The sequence shown here is derived from an EMBL/GenBank/DDBJ whole genome shotgun (WGS) entry which is preliminary data.</text>
</comment>
<evidence type="ECO:0008006" key="4">
    <source>
        <dbReference type="Google" id="ProtNLM"/>
    </source>
</evidence>
<name>A0A150WCZ2_BDEBC</name>
<feature type="signal peptide" evidence="1">
    <location>
        <begin position="1"/>
        <end position="19"/>
    </location>
</feature>
<proteinExistence type="predicted"/>
<organism evidence="2 3">
    <name type="scientific">Bdellovibrio bacteriovorus</name>
    <dbReference type="NCBI Taxonomy" id="959"/>
    <lineage>
        <taxon>Bacteria</taxon>
        <taxon>Pseudomonadati</taxon>
        <taxon>Bdellovibrionota</taxon>
        <taxon>Bdellovibrionia</taxon>
        <taxon>Bdellovibrionales</taxon>
        <taxon>Pseudobdellovibrionaceae</taxon>
        <taxon>Bdellovibrio</taxon>
    </lineage>
</organism>
<reference evidence="2 3" key="1">
    <citation type="submission" date="2016-03" db="EMBL/GenBank/DDBJ databases">
        <authorList>
            <person name="Ploux O."/>
        </authorList>
    </citation>
    <scope>NUCLEOTIDE SEQUENCE [LARGE SCALE GENOMIC DNA]</scope>
    <source>
        <strain evidence="2 3">BER2</strain>
    </source>
</reference>
<dbReference type="RefSeq" id="WP_063244786.1">
    <property type="nucleotide sequence ID" value="NZ_LUKF01000018.1"/>
</dbReference>
<evidence type="ECO:0000313" key="3">
    <source>
        <dbReference type="Proteomes" id="UP000075391"/>
    </source>
</evidence>
<protein>
    <recommendedName>
        <fullName evidence="4">Outer membrane protein beta-barrel domain-containing protein</fullName>
    </recommendedName>
</protein>
<feature type="chain" id="PRO_5007572541" description="Outer membrane protein beta-barrel domain-containing protein" evidence="1">
    <location>
        <begin position="20"/>
        <end position="220"/>
    </location>
</feature>
<sequence>MKKWLLVLSILTFSSASFAQKIKVRKVKGNQAVIEFSGGSLQPGNVYELAPDEFGESSAVSTSRRYLVGLSFNFENTKADTSGAENETDINLLAKFGWNYGTFEVGPMVSYSSTAIGSVTTTTYKFGGFGDYNMIANTPGEAFIYGLGGYASMGQRDSGTGSKIDVMDFFVGPFAKWFPTGTGVGFRLDGGYIYQKVSGGVGGDATITGLAFTAGIIAYF</sequence>
<dbReference type="AlphaFoldDB" id="A0A150WCZ2"/>
<accession>A0A150WCZ2</accession>
<gene>
    <name evidence="2" type="ORF">AZI85_10750</name>
</gene>
<evidence type="ECO:0000256" key="1">
    <source>
        <dbReference type="SAM" id="SignalP"/>
    </source>
</evidence>
<dbReference type="EMBL" id="LUKF01000018">
    <property type="protein sequence ID" value="KYG60944.1"/>
    <property type="molecule type" value="Genomic_DNA"/>
</dbReference>
<dbReference type="OrthoDB" id="5293869at2"/>
<evidence type="ECO:0000313" key="2">
    <source>
        <dbReference type="EMBL" id="KYG60944.1"/>
    </source>
</evidence>
<dbReference type="Proteomes" id="UP000075391">
    <property type="component" value="Unassembled WGS sequence"/>
</dbReference>